<feature type="compositionally biased region" description="Low complexity" evidence="1">
    <location>
        <begin position="247"/>
        <end position="257"/>
    </location>
</feature>
<proteinExistence type="predicted"/>
<dbReference type="PANTHER" id="PTHR45496:SF33">
    <property type="entry name" value="J DOMAIN-CONTAINING PROTEIN"/>
    <property type="match status" value="1"/>
</dbReference>
<dbReference type="InterPro" id="IPR053052">
    <property type="entry name" value="Imprinting_Balance_Reg"/>
</dbReference>
<reference evidence="3" key="1">
    <citation type="journal article" date="2021" name="bioRxiv">
        <title>Whole Genome Assembly and Annotation of Northern Wild Rice, Zizania palustris L., Supports a Whole Genome Duplication in the Zizania Genus.</title>
        <authorList>
            <person name="Haas M."/>
            <person name="Kono T."/>
            <person name="Macchietto M."/>
            <person name="Millas R."/>
            <person name="McGilp L."/>
            <person name="Shao M."/>
            <person name="Duquette J."/>
            <person name="Hirsch C.N."/>
            <person name="Kimball J."/>
        </authorList>
    </citation>
    <scope>NUCLEOTIDE SEQUENCE</scope>
    <source>
        <tissue evidence="3">Fresh leaf tissue</tissue>
    </source>
</reference>
<evidence type="ECO:0000313" key="4">
    <source>
        <dbReference type="Proteomes" id="UP000729402"/>
    </source>
</evidence>
<reference evidence="3" key="2">
    <citation type="submission" date="2021-02" db="EMBL/GenBank/DDBJ databases">
        <authorList>
            <person name="Kimball J.A."/>
            <person name="Haas M.W."/>
            <person name="Macchietto M."/>
            <person name="Kono T."/>
            <person name="Duquette J."/>
            <person name="Shao M."/>
        </authorList>
    </citation>
    <scope>NUCLEOTIDE SEQUENCE</scope>
    <source>
        <tissue evidence="3">Fresh leaf tissue</tissue>
    </source>
</reference>
<dbReference type="Proteomes" id="UP000729402">
    <property type="component" value="Unassembled WGS sequence"/>
</dbReference>
<protein>
    <recommendedName>
        <fullName evidence="2">J domain-containing protein</fullName>
    </recommendedName>
</protein>
<feature type="compositionally biased region" description="Pro residues" evidence="1">
    <location>
        <begin position="194"/>
        <end position="219"/>
    </location>
</feature>
<feature type="region of interest" description="Disordered" evidence="1">
    <location>
        <begin position="188"/>
        <end position="260"/>
    </location>
</feature>
<feature type="compositionally biased region" description="Low complexity" evidence="1">
    <location>
        <begin position="220"/>
        <end position="231"/>
    </location>
</feature>
<dbReference type="OrthoDB" id="10250354at2759"/>
<comment type="caution">
    <text evidence="3">The sequence shown here is derived from an EMBL/GenBank/DDBJ whole genome shotgun (WGS) entry which is preliminary data.</text>
</comment>
<dbReference type="InterPro" id="IPR001623">
    <property type="entry name" value="DnaJ_domain"/>
</dbReference>
<feature type="domain" description="J" evidence="2">
    <location>
        <begin position="113"/>
        <end position="184"/>
    </location>
</feature>
<name>A0A8J5WCM9_ZIZPA</name>
<dbReference type="EMBL" id="JAAALK010000082">
    <property type="protein sequence ID" value="KAG8087396.1"/>
    <property type="molecule type" value="Genomic_DNA"/>
</dbReference>
<dbReference type="PROSITE" id="PS50076">
    <property type="entry name" value="DNAJ_2"/>
    <property type="match status" value="1"/>
</dbReference>
<feature type="compositionally biased region" description="Basic residues" evidence="1">
    <location>
        <begin position="390"/>
        <end position="409"/>
    </location>
</feature>
<feature type="region of interest" description="Disordered" evidence="1">
    <location>
        <begin position="23"/>
        <end position="46"/>
    </location>
</feature>
<gene>
    <name evidence="3" type="ORF">GUJ93_ZPchr0010g8046</name>
</gene>
<sequence>MQTKIAGHTHKPHKQLSPVLACVPAPPAPSQSKSSVPPCGEAMDPGAAARRSANRWIGVAEKLLMARDLEGCKQFASQALADDPSVPGADDLVAAVDILLAVQRRRLPSGGPNPYAVLGLDSADPASRDLDAVHSSYRRLSLLLNRSHPDRPCSHAFSDAARLVADAWAFLFDPVRKASLDSDLDAAAAAAAARPPPTPSPEKQPQPRTPQLAYPPPVPAAQQATSATPTPSKRGRPPRAAKPQPTPERQQQEAKAPPQAPTFWTACPSCCHLHQYTRSYEARTLLCPSCRKPFFAAPLATPPPVVPGTDMYYCSWAFFPLGFPGGPAFAGPTSSSPMQQGPSALGFYPMGPYLPLPGQGGLVEGNTTVSTGPGTFTAAAPAAPLPAKPTHAKVGAKKRGRPKGSKNKHVVIEIN</sequence>
<dbReference type="PANTHER" id="PTHR45496">
    <property type="entry name" value="CHAPERONE DNAJ-DOMAIN SUPERFAMILY PROTEIN"/>
    <property type="match status" value="1"/>
</dbReference>
<evidence type="ECO:0000256" key="1">
    <source>
        <dbReference type="SAM" id="MobiDB-lite"/>
    </source>
</evidence>
<dbReference type="AlphaFoldDB" id="A0A8J5WCM9"/>
<keyword evidence="4" id="KW-1185">Reference proteome</keyword>
<accession>A0A8J5WCM9</accession>
<evidence type="ECO:0000259" key="2">
    <source>
        <dbReference type="PROSITE" id="PS50076"/>
    </source>
</evidence>
<evidence type="ECO:0000313" key="3">
    <source>
        <dbReference type="EMBL" id="KAG8087396.1"/>
    </source>
</evidence>
<organism evidence="3 4">
    <name type="scientific">Zizania palustris</name>
    <name type="common">Northern wild rice</name>
    <dbReference type="NCBI Taxonomy" id="103762"/>
    <lineage>
        <taxon>Eukaryota</taxon>
        <taxon>Viridiplantae</taxon>
        <taxon>Streptophyta</taxon>
        <taxon>Embryophyta</taxon>
        <taxon>Tracheophyta</taxon>
        <taxon>Spermatophyta</taxon>
        <taxon>Magnoliopsida</taxon>
        <taxon>Liliopsida</taxon>
        <taxon>Poales</taxon>
        <taxon>Poaceae</taxon>
        <taxon>BOP clade</taxon>
        <taxon>Oryzoideae</taxon>
        <taxon>Oryzeae</taxon>
        <taxon>Zizaniinae</taxon>
        <taxon>Zizania</taxon>
    </lineage>
</organism>
<feature type="region of interest" description="Disordered" evidence="1">
    <location>
        <begin position="374"/>
        <end position="415"/>
    </location>
</feature>